<proteinExistence type="predicted"/>
<reference evidence="4 5" key="1">
    <citation type="submission" date="2016-09" db="EMBL/GenBank/DDBJ databases">
        <authorList>
            <person name="Capua I."/>
            <person name="De Benedictis P."/>
            <person name="Joannis T."/>
            <person name="Lombin L.H."/>
            <person name="Cattoli G."/>
        </authorList>
    </citation>
    <scope>NUCLEOTIDE SEQUENCE [LARGE SCALE GENOMIC DNA]</scope>
    <source>
        <strain evidence="4 5">LMG 25899</strain>
    </source>
</reference>
<organism evidence="4 5">
    <name type="scientific">Enterococcus rivorum</name>
    <dbReference type="NCBI Taxonomy" id="762845"/>
    <lineage>
        <taxon>Bacteria</taxon>
        <taxon>Bacillati</taxon>
        <taxon>Bacillota</taxon>
        <taxon>Bacilli</taxon>
        <taxon>Lactobacillales</taxon>
        <taxon>Enterococcaceae</taxon>
        <taxon>Enterococcus</taxon>
    </lineage>
</organism>
<dbReference type="STRING" id="762845.BCR26_02435"/>
<evidence type="ECO:0000256" key="2">
    <source>
        <dbReference type="SAM" id="SignalP"/>
    </source>
</evidence>
<protein>
    <recommendedName>
        <fullName evidence="3">WxL domain-containing protein</fullName>
    </recommendedName>
</protein>
<comment type="caution">
    <text evidence="4">The sequence shown here is derived from an EMBL/GenBank/DDBJ whole genome shotgun (WGS) entry which is preliminary data.</text>
</comment>
<dbReference type="Pfam" id="PF13731">
    <property type="entry name" value="WxL"/>
    <property type="match status" value="1"/>
</dbReference>
<feature type="region of interest" description="Disordered" evidence="1">
    <location>
        <begin position="29"/>
        <end position="82"/>
    </location>
</feature>
<evidence type="ECO:0000313" key="4">
    <source>
        <dbReference type="EMBL" id="OEH82310.1"/>
    </source>
</evidence>
<feature type="signal peptide" evidence="2">
    <location>
        <begin position="1"/>
        <end position="27"/>
    </location>
</feature>
<feature type="chain" id="PRO_5009180604" description="WxL domain-containing protein" evidence="2">
    <location>
        <begin position="28"/>
        <end position="280"/>
    </location>
</feature>
<feature type="domain" description="WxL" evidence="3">
    <location>
        <begin position="28"/>
        <end position="278"/>
    </location>
</feature>
<sequence>MKKYLLVSGLCGVLLLSMRLSSLEVYATESNGQTKSDAAFEAGDRPSPGKPEEGPKDPSTLDPDVDPEDPTKPKPLPESGNVYVTHLPTISFGSNKTKVETSEYGAVMEKRTKNEGKIGFYMPHSIQVADLSGKGDSKWSVSVQQEDVFKTSDNKLQLTDSRIRLYGNTLTNSSYKTEDLSGKIDGVNMEQKDKFGTYAQIPLASDKSSLTILNSKTEGFTLNSYTSSVFSSDYKESDYDETKTPKESRYEGVRLNVPSNDKVQLKNYQANLVWTLTIEP</sequence>
<gene>
    <name evidence="4" type="ORF">BCR26_02435</name>
</gene>
<keyword evidence="5" id="KW-1185">Reference proteome</keyword>
<dbReference type="Proteomes" id="UP000095256">
    <property type="component" value="Unassembled WGS sequence"/>
</dbReference>
<keyword evidence="2" id="KW-0732">Signal</keyword>
<dbReference type="RefSeq" id="WP_069698586.1">
    <property type="nucleotide sequence ID" value="NZ_JAGGMA010000001.1"/>
</dbReference>
<name>A0A1E5KWR9_9ENTE</name>
<dbReference type="OrthoDB" id="2180683at2"/>
<dbReference type="AlphaFoldDB" id="A0A1E5KWR9"/>
<evidence type="ECO:0000259" key="3">
    <source>
        <dbReference type="Pfam" id="PF13731"/>
    </source>
</evidence>
<accession>A0A1E5KWR9</accession>
<evidence type="ECO:0000256" key="1">
    <source>
        <dbReference type="SAM" id="MobiDB-lite"/>
    </source>
</evidence>
<dbReference type="InterPro" id="IPR027994">
    <property type="entry name" value="WxL_dom"/>
</dbReference>
<evidence type="ECO:0000313" key="5">
    <source>
        <dbReference type="Proteomes" id="UP000095256"/>
    </source>
</evidence>
<dbReference type="EMBL" id="MIEK01000023">
    <property type="protein sequence ID" value="OEH82310.1"/>
    <property type="molecule type" value="Genomic_DNA"/>
</dbReference>